<reference evidence="1 2" key="1">
    <citation type="submission" date="2019-11" db="EMBL/GenBank/DDBJ databases">
        <title>Nocardia sp. nov. CT2-14 isolated from soil.</title>
        <authorList>
            <person name="Kanchanasin P."/>
            <person name="Tanasupawat S."/>
            <person name="Yuki M."/>
            <person name="Kudo T."/>
        </authorList>
    </citation>
    <scope>NUCLEOTIDE SEQUENCE [LARGE SCALE GENOMIC DNA]</scope>
    <source>
        <strain evidence="1 2">CT2-14</strain>
    </source>
</reference>
<dbReference type="Gene3D" id="3.90.1150.30">
    <property type="match status" value="1"/>
</dbReference>
<evidence type="ECO:0000313" key="1">
    <source>
        <dbReference type="EMBL" id="MTE13179.1"/>
    </source>
</evidence>
<proteinExistence type="predicted"/>
<dbReference type="InterPro" id="IPR038056">
    <property type="entry name" value="YjbR-like_sf"/>
</dbReference>
<dbReference type="SUPFAM" id="SSF142906">
    <property type="entry name" value="YjbR-like"/>
    <property type="match status" value="1"/>
</dbReference>
<comment type="caution">
    <text evidence="1">The sequence shown here is derived from an EMBL/GenBank/DDBJ whole genome shotgun (WGS) entry which is preliminary data.</text>
</comment>
<gene>
    <name evidence="1" type="ORF">GLP40_10365</name>
</gene>
<dbReference type="EMBL" id="WMBB01000004">
    <property type="protein sequence ID" value="MTE13179.1"/>
    <property type="molecule type" value="Genomic_DNA"/>
</dbReference>
<name>A0A6I3L014_9NOCA</name>
<dbReference type="Pfam" id="PF04237">
    <property type="entry name" value="YjbR"/>
    <property type="match status" value="1"/>
</dbReference>
<accession>A0A6I3L014</accession>
<evidence type="ECO:0000313" key="2">
    <source>
        <dbReference type="Proteomes" id="UP000432464"/>
    </source>
</evidence>
<sequence length="81" mass="8790">MFAFIGSGESVGLKCGRDRADADELVQLYPGDVSASAYIGRFRWSGVEVGVRGPDDELRELIDISYDAIVSKLPESERPPG</sequence>
<dbReference type="Proteomes" id="UP000432464">
    <property type="component" value="Unassembled WGS sequence"/>
</dbReference>
<keyword evidence="2" id="KW-1185">Reference proteome</keyword>
<organism evidence="1 2">
    <name type="scientific">Nocardia aurantiaca</name>
    <dbReference type="NCBI Taxonomy" id="2675850"/>
    <lineage>
        <taxon>Bacteria</taxon>
        <taxon>Bacillati</taxon>
        <taxon>Actinomycetota</taxon>
        <taxon>Actinomycetes</taxon>
        <taxon>Mycobacteriales</taxon>
        <taxon>Nocardiaceae</taxon>
        <taxon>Nocardia</taxon>
    </lineage>
</organism>
<dbReference type="AlphaFoldDB" id="A0A6I3L014"/>
<dbReference type="InterPro" id="IPR058532">
    <property type="entry name" value="YjbR/MT2646/Rv2570-like"/>
</dbReference>
<evidence type="ECO:0008006" key="3">
    <source>
        <dbReference type="Google" id="ProtNLM"/>
    </source>
</evidence>
<protein>
    <recommendedName>
        <fullName evidence="3">MmcQ/YjbR family DNA-binding protein</fullName>
    </recommendedName>
</protein>